<dbReference type="EMBL" id="CACRXK020006078">
    <property type="protein sequence ID" value="CAB4008289.1"/>
    <property type="molecule type" value="Genomic_DNA"/>
</dbReference>
<evidence type="ECO:0000256" key="3">
    <source>
        <dbReference type="ARBA" id="ARBA00022574"/>
    </source>
</evidence>
<dbReference type="OrthoDB" id="6077599at2759"/>
<dbReference type="Proteomes" id="UP001152795">
    <property type="component" value="Unassembled WGS sequence"/>
</dbReference>
<proteinExistence type="inferred from homology"/>
<keyword evidence="6" id="KW-1185">Reference proteome</keyword>
<protein>
    <submittedName>
        <fullName evidence="5">BTB POZ domain-containing KCTD3 isoform X1</fullName>
    </submittedName>
</protein>
<comment type="similarity">
    <text evidence="1">Belongs to the KCTD3 family.</text>
</comment>
<dbReference type="InterPro" id="IPR047876">
    <property type="entry name" value="SHKBP1/KCTD3"/>
</dbReference>
<keyword evidence="4" id="KW-0677">Repeat</keyword>
<evidence type="ECO:0000313" key="6">
    <source>
        <dbReference type="Proteomes" id="UP001152795"/>
    </source>
</evidence>
<dbReference type="SUPFAM" id="SSF54695">
    <property type="entry name" value="POZ domain"/>
    <property type="match status" value="1"/>
</dbReference>
<gene>
    <name evidence="5" type="ORF">PACLA_8A064886</name>
</gene>
<dbReference type="SUPFAM" id="SSF50978">
    <property type="entry name" value="WD40 repeat-like"/>
    <property type="match status" value="1"/>
</dbReference>
<name>A0A6S7HUS0_PARCT</name>
<dbReference type="SMART" id="SM00225">
    <property type="entry name" value="BTB"/>
    <property type="match status" value="1"/>
</dbReference>
<evidence type="ECO:0000256" key="2">
    <source>
        <dbReference type="ARBA" id="ARBA00022553"/>
    </source>
</evidence>
<dbReference type="Gene3D" id="2.130.10.10">
    <property type="entry name" value="YVTN repeat-like/Quinoprotein amine dehydrogenase"/>
    <property type="match status" value="2"/>
</dbReference>
<dbReference type="FunFam" id="3.30.710.10:FF:000038">
    <property type="entry name" value="BTB/POZ domain-containing protein KCTD3 isoform X1"/>
    <property type="match status" value="1"/>
</dbReference>
<keyword evidence="3" id="KW-0853">WD repeat</keyword>
<dbReference type="AlphaFoldDB" id="A0A6S7HUS0"/>
<dbReference type="Pfam" id="PF02214">
    <property type="entry name" value="BTB_2"/>
    <property type="match status" value="1"/>
</dbReference>
<evidence type="ECO:0000313" key="5">
    <source>
        <dbReference type="EMBL" id="CAB4008289.1"/>
    </source>
</evidence>
<accession>A0A6S7HUS0</accession>
<dbReference type="InterPro" id="IPR036322">
    <property type="entry name" value="WD40_repeat_dom_sf"/>
</dbReference>
<dbReference type="PROSITE" id="PS50097">
    <property type="entry name" value="BTB"/>
    <property type="match status" value="1"/>
</dbReference>
<comment type="caution">
    <text evidence="5">The sequence shown here is derived from an EMBL/GenBank/DDBJ whole genome shotgun (WGS) entry which is preliminary data.</text>
</comment>
<evidence type="ECO:0000256" key="4">
    <source>
        <dbReference type="ARBA" id="ARBA00022737"/>
    </source>
</evidence>
<dbReference type="InterPro" id="IPR003131">
    <property type="entry name" value="T1-type_BTB"/>
</dbReference>
<evidence type="ECO:0000256" key="1">
    <source>
        <dbReference type="ARBA" id="ARBA00009572"/>
    </source>
</evidence>
<dbReference type="GO" id="GO:0051260">
    <property type="term" value="P:protein homooligomerization"/>
    <property type="evidence" value="ECO:0007669"/>
    <property type="project" value="InterPro"/>
</dbReference>
<dbReference type="PANTHER" id="PTHR15859:SF1">
    <property type="entry name" value="BTB DOMAIN-CONTAINING PROTEIN"/>
    <property type="match status" value="1"/>
</dbReference>
<dbReference type="InterPro" id="IPR015943">
    <property type="entry name" value="WD40/YVTN_repeat-like_dom_sf"/>
</dbReference>
<sequence>MSGEIVQLNVGGRRFSTSTQTLIWVPDSFFSSLLSGRIESIKDETGAIFIDRDPDAFVPILNFLRTKELDLRGLDLKVVKHEAEFYGITPLVKRLTLCEDISGSKCGNVYFHGYLHTAALPAIPSKTYFKLIGRSDMLSTSSLTSEDQETSNTRHGEIERIEDLHRVQLLTGHHNWLAVAYPRCVCCFQLADHKGSREQVFTSPFLEDTVEYLALNTRVVGQWGDKLVAASSGSKFQLWNCTQGTAIGKFDLGIQIDALFFVGSQVVAISYTGKVGIWNSRMPRHWQVQEVIPISSYDTGGTLLLLGCHNGSIYYIDMEKFPLRMKDNDLLVTELYRDPAGDKVTALSVYLTPKSCISGGNWIEIAYGTESGVVRVIVQHPETVYAAGHGPQLFQTFTVHRSPVIKVMLSEKHLISVCSDYNHVRTWNVTRFRGMLSTQPGSTPLASFKVVSLERSEPHPSSASGNMLGPFGERDDQQIFVQKVVPDSDHLFIRLVSTGKRICTIRSVDGSMIISYCVNECDGSSGMGSRPRRYLFTGHSNGCVQMWDLSSALQQANKQTDNMAGPTQDELLQVLDNCDLSNSRCTTPSVSPAASLYNTAGSSRVRCAGAALYDSHLASSIEEQHELDVVNEIHDDGENADMPVNRPTYFVSQC</sequence>
<dbReference type="Gene3D" id="3.30.710.10">
    <property type="entry name" value="Potassium Channel Kv1.1, Chain A"/>
    <property type="match status" value="1"/>
</dbReference>
<keyword evidence="2" id="KW-0597">Phosphoprotein</keyword>
<dbReference type="PANTHER" id="PTHR15859">
    <property type="entry name" value="SETA BINDING PROTEIN 1"/>
    <property type="match status" value="1"/>
</dbReference>
<reference evidence="5" key="1">
    <citation type="submission" date="2020-04" db="EMBL/GenBank/DDBJ databases">
        <authorList>
            <person name="Alioto T."/>
            <person name="Alioto T."/>
            <person name="Gomez Garrido J."/>
        </authorList>
    </citation>
    <scope>NUCLEOTIDE SEQUENCE</scope>
    <source>
        <strain evidence="5">A484AB</strain>
    </source>
</reference>
<organism evidence="5 6">
    <name type="scientific">Paramuricea clavata</name>
    <name type="common">Red gorgonian</name>
    <name type="synonym">Violescent sea-whip</name>
    <dbReference type="NCBI Taxonomy" id="317549"/>
    <lineage>
        <taxon>Eukaryota</taxon>
        <taxon>Metazoa</taxon>
        <taxon>Cnidaria</taxon>
        <taxon>Anthozoa</taxon>
        <taxon>Octocorallia</taxon>
        <taxon>Malacalcyonacea</taxon>
        <taxon>Plexauridae</taxon>
        <taxon>Paramuricea</taxon>
    </lineage>
</organism>
<dbReference type="InterPro" id="IPR000210">
    <property type="entry name" value="BTB/POZ_dom"/>
</dbReference>
<dbReference type="InterPro" id="IPR011333">
    <property type="entry name" value="SKP1/BTB/POZ_sf"/>
</dbReference>